<feature type="transmembrane region" description="Helical" evidence="1">
    <location>
        <begin position="733"/>
        <end position="753"/>
    </location>
</feature>
<comment type="caution">
    <text evidence="2">The sequence shown here is derived from an EMBL/GenBank/DDBJ whole genome shotgun (WGS) entry which is preliminary data.</text>
</comment>
<feature type="transmembrane region" description="Helical" evidence="1">
    <location>
        <begin position="983"/>
        <end position="1008"/>
    </location>
</feature>
<feature type="transmembrane region" description="Helical" evidence="1">
    <location>
        <begin position="582"/>
        <end position="600"/>
    </location>
</feature>
<keyword evidence="3" id="KW-1185">Reference proteome</keyword>
<feature type="transmembrane region" description="Helical" evidence="1">
    <location>
        <begin position="1453"/>
        <end position="1475"/>
    </location>
</feature>
<feature type="transmembrane region" description="Helical" evidence="1">
    <location>
        <begin position="470"/>
        <end position="494"/>
    </location>
</feature>
<sequence>MSMEKLIQKFYEHIFPLLYYNRLILEKWPDFFLNDDGYIRQKNFNQHLGRPFYQVTIPGIITTFIGLTIFIYVNNPAWCRQYSFWLLAQFPPDDGGQIYTLIVAAIWSLLHMLQMFYGYRTNLRDFDFLIVLNLDPETVVRKENGNKENKKCNDRLLLNANERQQLKTFKRRMFFILKLISHSIAAVGYTAIAIQIVLKRLWELSFFWLIFWSWTYATWSYYICSALYQFPTIAHLIFHYIRLKQKSVQKQITRLNQLMQSSTSLNRKSKYRMTKHFIRINRMHFNINKEIIKMNNQSNRILTILLTGFTNLITYITFLIFFVEMFSVYRLLLIIVYTGHCCTLLSLIYCCSRIFTRNQQFYHSTRKYLTNSYAKNFMNVINFNKYESINEISMKIPFGFTLTNNILITQNSFTTVFYDMNWEIRLWYRLMQNRYYRRFHNYVYWLYHHDELVRKKLEYQKNGHEICIRYTFFQMILPGIMTAIVSIGCALFVLSPDGFNPFFQALGIFFPLKGQKYLCTVMGIWCASITAIKFYDLYTGFRQYGFLKIFHLKQPTGLNVNPEQLKCLRLYRDRLFSITRSTINMIYVFVFIAFGSMALFKSWKYSLFGAIFWYLSLLNAALHGCVVLYHTPMIIAVCQYYLELKQRALDSKLENFYKRLMLIRPKLNMKSFLIIRMNYELTQITKAYDDLIREIATTNNQVKWFNTMLFLCLITAQTYMTSVLLLVEIPIQFLFLFTANLIVNDVLLTIMLHRSSRIDRLNKKFIHLKQKCLYVSSCEKKIFTVRNTIKWTSMCSTMLYHPFGFTLANGQVFTSASFVSVIANINMEIALWNQMMTNRYYRRFHNYVYWLYHHDELLTKQLNGHQKCNQSIKIHYSFIQMILPGIMTGILCIGCALFVLLPDHLQSFPFIKTLGSFFPTQGQKYLCSVMGIWCASITAIKFYDLFTGFKKYGFLHILHLKQSKGRNLNSEQLQRLRSFRNQLFSLSRAIITLIYLFVFIAFGSMAILKAWKYSLFGAIFWYLQLLNAALHGCVVLYHTPMIIVVCQYYLQLKQQSLNNKLEKLYNQLIKRKQHESAIKSDQYWINLRFNNELTKINKLYGNLLKEIFITNEELKWFTTIMFVCLIMAQTYMTCVILLVEVPIAFLLLFAINLFVNDSLLSIMIYSSSRIEYQNRKFAYLERKFLFLYNCWVRKNIFFIKNKLKWTLIIDTMLIHPFGFTLANGVVFTTATYISVIGNITLLDWEIRLWKRMMLNKYYRIIHNHIMILYHFDELLQKYENHQLEDGEIIDANGKIPRSFLHLIMPSICNAVYIFGAMSFVIWSQHLKRYAFFNTLPAFLPEEAKKYNLTVIAVWALIVILQMFFGLSTRIEQYRFLHILHLESNVNELELMSRQQFQWIINIRDRLLSMNRSMILTFCYLTHFVWIFSIITGNMWNISIVWTIFWFLVFQINAYYICSAIYQYSAFIVILQWYLIMKQRSIKKKIDQFYQKCMVKYSSYQNGKLLRQFQYDQINNQFVQLLKEIENINKQLTRFLTCLLFLANVSPGYKYPFRCLICNHSLILSIFIYNCSRIEQQNWSYLKMNQKCLNYLPMIIRKTYKFGEINGTLLKKTPGFSLVNGVTITSNTFITVFVNLTTFFFLISSNIS</sequence>
<feature type="transmembrane region" description="Helical" evidence="1">
    <location>
        <begin position="1414"/>
        <end position="1447"/>
    </location>
</feature>
<evidence type="ECO:0000256" key="1">
    <source>
        <dbReference type="SAM" id="Phobius"/>
    </source>
</evidence>
<evidence type="ECO:0000313" key="2">
    <source>
        <dbReference type="EMBL" id="KAH9527557.1"/>
    </source>
</evidence>
<evidence type="ECO:0000313" key="3">
    <source>
        <dbReference type="Proteomes" id="UP000790347"/>
    </source>
</evidence>
<reference evidence="2" key="1">
    <citation type="submission" date="2013-05" db="EMBL/GenBank/DDBJ databases">
        <authorList>
            <person name="Yim A.K.Y."/>
            <person name="Chan T.F."/>
            <person name="Ji K.M."/>
            <person name="Liu X.Y."/>
            <person name="Zhou J.W."/>
            <person name="Li R.Q."/>
            <person name="Yang K.Y."/>
            <person name="Li J."/>
            <person name="Li M."/>
            <person name="Law P.T.W."/>
            <person name="Wu Y.L."/>
            <person name="Cai Z.L."/>
            <person name="Qin H."/>
            <person name="Bao Y."/>
            <person name="Leung R.K.K."/>
            <person name="Ng P.K.S."/>
            <person name="Zou J."/>
            <person name="Zhong X.J."/>
            <person name="Ran P.X."/>
            <person name="Zhong N.S."/>
            <person name="Liu Z.G."/>
            <person name="Tsui S.K.W."/>
        </authorList>
    </citation>
    <scope>NUCLEOTIDE SEQUENCE</scope>
    <source>
        <strain evidence="2">Derf</strain>
        <tissue evidence="2">Whole organism</tissue>
    </source>
</reference>
<keyword evidence="1" id="KW-0812">Transmembrane</keyword>
<name>A0A922I8V8_DERFA</name>
<feature type="transmembrane region" description="Helical" evidence="1">
    <location>
        <begin position="1225"/>
        <end position="1244"/>
    </location>
</feature>
<feature type="transmembrane region" description="Helical" evidence="1">
    <location>
        <begin position="1617"/>
        <end position="1642"/>
    </location>
</feature>
<dbReference type="EMBL" id="ASGP02000001">
    <property type="protein sequence ID" value="KAH9527557.1"/>
    <property type="molecule type" value="Genomic_DNA"/>
</dbReference>
<proteinExistence type="predicted"/>
<keyword evidence="1" id="KW-0472">Membrane</keyword>
<gene>
    <name evidence="2" type="ORF">DERF_001566</name>
</gene>
<feature type="transmembrane region" description="Helical" evidence="1">
    <location>
        <begin position="514"/>
        <end position="535"/>
    </location>
</feature>
<feature type="transmembrane region" description="Helical" evidence="1">
    <location>
        <begin position="218"/>
        <end position="241"/>
    </location>
</feature>
<feature type="transmembrane region" description="Helical" evidence="1">
    <location>
        <begin position="173"/>
        <end position="198"/>
    </location>
</feature>
<feature type="transmembrane region" description="Helical" evidence="1">
    <location>
        <begin position="708"/>
        <end position="727"/>
    </location>
</feature>
<feature type="transmembrane region" description="Helical" evidence="1">
    <location>
        <begin position="52"/>
        <end position="73"/>
    </location>
</feature>
<feature type="transmembrane region" description="Helical" evidence="1">
    <location>
        <begin position="881"/>
        <end position="902"/>
    </location>
</feature>
<feature type="transmembrane region" description="Helical" evidence="1">
    <location>
        <begin position="1302"/>
        <end position="1326"/>
    </location>
</feature>
<organism evidence="2 3">
    <name type="scientific">Dermatophagoides farinae</name>
    <name type="common">American house dust mite</name>
    <dbReference type="NCBI Taxonomy" id="6954"/>
    <lineage>
        <taxon>Eukaryota</taxon>
        <taxon>Metazoa</taxon>
        <taxon>Ecdysozoa</taxon>
        <taxon>Arthropoda</taxon>
        <taxon>Chelicerata</taxon>
        <taxon>Arachnida</taxon>
        <taxon>Acari</taxon>
        <taxon>Acariformes</taxon>
        <taxon>Sarcoptiformes</taxon>
        <taxon>Astigmata</taxon>
        <taxon>Psoroptidia</taxon>
        <taxon>Analgoidea</taxon>
        <taxon>Pyroglyphidae</taxon>
        <taxon>Dermatophagoidinae</taxon>
        <taxon>Dermatophagoides</taxon>
    </lineage>
</organism>
<accession>A0A922I8V8</accession>
<feature type="transmembrane region" description="Helical" evidence="1">
    <location>
        <begin position="1028"/>
        <end position="1050"/>
    </location>
</feature>
<protein>
    <submittedName>
        <fullName evidence="2">Uncharacterized protein</fullName>
    </submittedName>
</protein>
<reference evidence="2" key="2">
    <citation type="journal article" date="2022" name="Res Sq">
        <title>Comparative Genomics Reveals Insights into the Divergent Evolution of Astigmatic Mites and Household Pest Adaptations.</title>
        <authorList>
            <person name="Xiong Q."/>
            <person name="Wan A.T.-Y."/>
            <person name="Liu X.-Y."/>
            <person name="Fung C.S.-H."/>
            <person name="Xiao X."/>
            <person name="Malainual N."/>
            <person name="Hou J."/>
            <person name="Wang L."/>
            <person name="Wang M."/>
            <person name="Yang K."/>
            <person name="Cui Y."/>
            <person name="Leung E."/>
            <person name="Nong W."/>
            <person name="Shin S.-K."/>
            <person name="Au S."/>
            <person name="Jeong K.Y."/>
            <person name="Chew F.T."/>
            <person name="Hui J."/>
            <person name="Leung T.F."/>
            <person name="Tungtrongchitr A."/>
            <person name="Zhong N."/>
            <person name="Liu Z."/>
            <person name="Tsui S."/>
        </authorList>
    </citation>
    <scope>NUCLEOTIDE SEQUENCE</scope>
    <source>
        <strain evidence="2">Derf</strain>
        <tissue evidence="2">Whole organism</tissue>
    </source>
</reference>
<feature type="transmembrane region" description="Helical" evidence="1">
    <location>
        <begin position="98"/>
        <end position="119"/>
    </location>
</feature>
<feature type="transmembrane region" description="Helical" evidence="1">
    <location>
        <begin position="1346"/>
        <end position="1366"/>
    </location>
</feature>
<feature type="transmembrane region" description="Helical" evidence="1">
    <location>
        <begin position="329"/>
        <end position="351"/>
    </location>
</feature>
<keyword evidence="1" id="KW-1133">Transmembrane helix</keyword>
<feature type="transmembrane region" description="Helical" evidence="1">
    <location>
        <begin position="301"/>
        <end position="323"/>
    </location>
</feature>
<feature type="transmembrane region" description="Helical" evidence="1">
    <location>
        <begin position="922"/>
        <end position="943"/>
    </location>
</feature>
<dbReference type="Proteomes" id="UP000790347">
    <property type="component" value="Unassembled WGS sequence"/>
</dbReference>